<dbReference type="SUPFAM" id="SSF48452">
    <property type="entry name" value="TPR-like"/>
    <property type="match status" value="1"/>
</dbReference>
<dbReference type="InterPro" id="IPR027417">
    <property type="entry name" value="P-loop_NTPase"/>
</dbReference>
<accession>A0A840Q3A0</accession>
<dbReference type="SMART" id="SM00028">
    <property type="entry name" value="TPR"/>
    <property type="match status" value="4"/>
</dbReference>
<dbReference type="PANTHER" id="PTHR47691">
    <property type="entry name" value="REGULATOR-RELATED"/>
    <property type="match status" value="1"/>
</dbReference>
<keyword evidence="1" id="KW-0802">TPR repeat</keyword>
<name>A0A840Q3A0_9PSEU</name>
<comment type="caution">
    <text evidence="2">The sequence shown here is derived from an EMBL/GenBank/DDBJ whole genome shotgun (WGS) entry which is preliminary data.</text>
</comment>
<proteinExistence type="predicted"/>
<dbReference type="PANTHER" id="PTHR47691:SF3">
    <property type="entry name" value="HTH-TYPE TRANSCRIPTIONAL REGULATOR RV0890C-RELATED"/>
    <property type="match status" value="1"/>
</dbReference>
<evidence type="ECO:0000313" key="2">
    <source>
        <dbReference type="EMBL" id="MBB5152845.1"/>
    </source>
</evidence>
<evidence type="ECO:0000256" key="1">
    <source>
        <dbReference type="PROSITE-ProRule" id="PRU00339"/>
    </source>
</evidence>
<dbReference type="AlphaFoldDB" id="A0A840Q3A0"/>
<dbReference type="Proteomes" id="UP000584374">
    <property type="component" value="Unassembled WGS sequence"/>
</dbReference>
<protein>
    <submittedName>
        <fullName evidence="2">Tetratricopeptide (TPR) repeat protein</fullName>
    </submittedName>
</protein>
<feature type="repeat" description="TPR" evidence="1">
    <location>
        <begin position="458"/>
        <end position="491"/>
    </location>
</feature>
<sequence>MDGPGGIGVTAAALQFYAKYKSWFPDGALQVKLSDPDRNEMVPAGEALNGTLQNLGQAPGELPATMADRSSLLRRLLSDKRVFLLLNDAVTVSQIETFLINSPGSLVVATSRAELRGLRRLGFKRVRVGPLNAAHSAALLDASAERAWDCDDQTKAHLIAVCGGYPLALNVVASLAEEPSPGRIIKRRLERGGLELFQEDEGNPVRRPLDLVYDNLPADAAEAHRMLALHPGTQFALEAAAVLFNTSLDDAEERLRVLTRKRLVHVVDEDRYEVHAPIRVHAREVLAADPELSGRTIEVVRRVATWYLKQTVAWDQVLSDRWRVSPLYQERAGLPEDVDVETRREQRARALGALEQERENLLACVRASETAGLDELTWQFCEALWGLYHLHGHFDDWIDTHQRGLAAAERLGNRLAVMHVSAQLGSAYFAIKEYSQAKECFLKSLHVAIDEGHDFGQQSAWEWLGKIYRELNEIEEALQAFVKSEEIVRRLDSQDQARALALIRLQRGRTYLKADRYAEAAEEFYGALEYFAGTSEIDNEAKARFELAQAYAGLDALEKATETGQQALALFSRDGSSRRKGEVCRLLASIGQRQGDHTTMIDYLGQAAQHYALCDPGEAEAIRQHLVELDEDASGGSHGS</sequence>
<dbReference type="InterPro" id="IPR019734">
    <property type="entry name" value="TPR_rpt"/>
</dbReference>
<evidence type="ECO:0000313" key="3">
    <source>
        <dbReference type="Proteomes" id="UP000584374"/>
    </source>
</evidence>
<dbReference type="Gene3D" id="1.25.40.10">
    <property type="entry name" value="Tetratricopeptide repeat domain"/>
    <property type="match status" value="2"/>
</dbReference>
<dbReference type="EMBL" id="JACHIW010000001">
    <property type="protein sequence ID" value="MBB5152845.1"/>
    <property type="molecule type" value="Genomic_DNA"/>
</dbReference>
<dbReference type="PROSITE" id="PS50005">
    <property type="entry name" value="TPR"/>
    <property type="match status" value="1"/>
</dbReference>
<gene>
    <name evidence="2" type="ORF">BJ970_000379</name>
</gene>
<organism evidence="2 3">
    <name type="scientific">Saccharopolyspora phatthalungensis</name>
    <dbReference type="NCBI Taxonomy" id="664693"/>
    <lineage>
        <taxon>Bacteria</taxon>
        <taxon>Bacillati</taxon>
        <taxon>Actinomycetota</taxon>
        <taxon>Actinomycetes</taxon>
        <taxon>Pseudonocardiales</taxon>
        <taxon>Pseudonocardiaceae</taxon>
        <taxon>Saccharopolyspora</taxon>
    </lineage>
</organism>
<dbReference type="GO" id="GO:0043531">
    <property type="term" value="F:ADP binding"/>
    <property type="evidence" value="ECO:0007669"/>
    <property type="project" value="InterPro"/>
</dbReference>
<dbReference type="InterPro" id="IPR011990">
    <property type="entry name" value="TPR-like_helical_dom_sf"/>
</dbReference>
<dbReference type="SUPFAM" id="SSF52540">
    <property type="entry name" value="P-loop containing nucleoside triphosphate hydrolases"/>
    <property type="match status" value="1"/>
</dbReference>
<dbReference type="Pfam" id="PF13181">
    <property type="entry name" value="TPR_8"/>
    <property type="match status" value="2"/>
</dbReference>
<dbReference type="Gene3D" id="3.40.50.300">
    <property type="entry name" value="P-loop containing nucleotide triphosphate hydrolases"/>
    <property type="match status" value="1"/>
</dbReference>
<reference evidence="2 3" key="1">
    <citation type="submission" date="2020-08" db="EMBL/GenBank/DDBJ databases">
        <title>Sequencing the genomes of 1000 actinobacteria strains.</title>
        <authorList>
            <person name="Klenk H.-P."/>
        </authorList>
    </citation>
    <scope>NUCLEOTIDE SEQUENCE [LARGE SCALE GENOMIC DNA]</scope>
    <source>
        <strain evidence="2 3">DSM 45584</strain>
    </source>
</reference>
<keyword evidence="3" id="KW-1185">Reference proteome</keyword>